<evidence type="ECO:0000256" key="4">
    <source>
        <dbReference type="PROSITE-ProRule" id="PRU00335"/>
    </source>
</evidence>
<feature type="domain" description="HTH tetR-type" evidence="5">
    <location>
        <begin position="13"/>
        <end position="73"/>
    </location>
</feature>
<gene>
    <name evidence="6" type="ORF">LX92_00138</name>
</gene>
<proteinExistence type="predicted"/>
<keyword evidence="2 4" id="KW-0238">DNA-binding</keyword>
<dbReference type="Pfam" id="PF00440">
    <property type="entry name" value="TetR_N"/>
    <property type="match status" value="1"/>
</dbReference>
<reference evidence="6 7" key="1">
    <citation type="submission" date="2018-05" db="EMBL/GenBank/DDBJ databases">
        <title>Genomic Encyclopedia of Archaeal and Bacterial Type Strains, Phase II (KMG-II): from individual species to whole genera.</title>
        <authorList>
            <person name="Goeker M."/>
        </authorList>
    </citation>
    <scope>NUCLEOTIDE SEQUENCE [LARGE SCALE GENOMIC DNA]</scope>
    <source>
        <strain evidence="6 7">DSM 23514</strain>
    </source>
</reference>
<dbReference type="InterPro" id="IPR036271">
    <property type="entry name" value="Tet_transcr_reg_TetR-rel_C_sf"/>
</dbReference>
<comment type="caution">
    <text evidence="6">The sequence shown here is derived from an EMBL/GenBank/DDBJ whole genome shotgun (WGS) entry which is preliminary data.</text>
</comment>
<evidence type="ECO:0000313" key="6">
    <source>
        <dbReference type="EMBL" id="PWK25399.1"/>
    </source>
</evidence>
<dbReference type="SUPFAM" id="SSF48498">
    <property type="entry name" value="Tetracyclin repressor-like, C-terminal domain"/>
    <property type="match status" value="1"/>
</dbReference>
<protein>
    <submittedName>
        <fullName evidence="6">TetR family transcriptional regulator</fullName>
    </submittedName>
</protein>
<evidence type="ECO:0000256" key="2">
    <source>
        <dbReference type="ARBA" id="ARBA00023125"/>
    </source>
</evidence>
<keyword evidence="3" id="KW-0804">Transcription</keyword>
<dbReference type="PANTHER" id="PTHR47506:SF1">
    <property type="entry name" value="HTH-TYPE TRANSCRIPTIONAL REGULATOR YJDC"/>
    <property type="match status" value="1"/>
</dbReference>
<keyword evidence="1" id="KW-0805">Transcription regulation</keyword>
<feature type="DNA-binding region" description="H-T-H motif" evidence="4">
    <location>
        <begin position="36"/>
        <end position="55"/>
    </location>
</feature>
<dbReference type="InterPro" id="IPR001647">
    <property type="entry name" value="HTH_TetR"/>
</dbReference>
<evidence type="ECO:0000313" key="7">
    <source>
        <dbReference type="Proteomes" id="UP000245667"/>
    </source>
</evidence>
<dbReference type="EMBL" id="QGGQ01000001">
    <property type="protein sequence ID" value="PWK25399.1"/>
    <property type="molecule type" value="Genomic_DNA"/>
</dbReference>
<accession>A0A316E7Q0</accession>
<dbReference type="AlphaFoldDB" id="A0A316E7Q0"/>
<dbReference type="Gene3D" id="1.10.357.10">
    <property type="entry name" value="Tetracycline Repressor, domain 2"/>
    <property type="match status" value="1"/>
</dbReference>
<dbReference type="Proteomes" id="UP000245667">
    <property type="component" value="Unassembled WGS sequence"/>
</dbReference>
<name>A0A316E7Q0_9FLAO</name>
<dbReference type="InterPro" id="IPR009057">
    <property type="entry name" value="Homeodomain-like_sf"/>
</dbReference>
<evidence type="ECO:0000256" key="3">
    <source>
        <dbReference type="ARBA" id="ARBA00023163"/>
    </source>
</evidence>
<dbReference type="GO" id="GO:0003677">
    <property type="term" value="F:DNA binding"/>
    <property type="evidence" value="ECO:0007669"/>
    <property type="project" value="UniProtKB-UniRule"/>
</dbReference>
<organism evidence="6 7">
    <name type="scientific">Maribacter polysiphoniae</name>
    <dbReference type="NCBI Taxonomy" id="429344"/>
    <lineage>
        <taxon>Bacteria</taxon>
        <taxon>Pseudomonadati</taxon>
        <taxon>Bacteroidota</taxon>
        <taxon>Flavobacteriia</taxon>
        <taxon>Flavobacteriales</taxon>
        <taxon>Flavobacteriaceae</taxon>
        <taxon>Maribacter</taxon>
    </lineage>
</organism>
<dbReference type="PANTHER" id="PTHR47506">
    <property type="entry name" value="TRANSCRIPTIONAL REGULATORY PROTEIN"/>
    <property type="match status" value="1"/>
</dbReference>
<evidence type="ECO:0000256" key="1">
    <source>
        <dbReference type="ARBA" id="ARBA00023015"/>
    </source>
</evidence>
<sequence>MYRITNVMARKKEYIEEEVIEKAMHLFWHNGYEATSVRMLEKEMGINQFSIYSSFGSKHGVFQESLKCYKQKVSAIFNKLKTSTRGVEDIKEFFYDSIRVPEELGNQKGCLVTNTYNEFAEKEDDVISKEIVDFMEGVKAIFIEKLSMDSSKDEATIRKQANYLLLAKHGLAAASRVNSKEELEDYIEMTFRNI</sequence>
<evidence type="ECO:0000259" key="5">
    <source>
        <dbReference type="PROSITE" id="PS50977"/>
    </source>
</evidence>
<dbReference type="Gene3D" id="1.10.10.60">
    <property type="entry name" value="Homeodomain-like"/>
    <property type="match status" value="1"/>
</dbReference>
<dbReference type="PROSITE" id="PS50977">
    <property type="entry name" value="HTH_TETR_2"/>
    <property type="match status" value="1"/>
</dbReference>
<dbReference type="SUPFAM" id="SSF46689">
    <property type="entry name" value="Homeodomain-like"/>
    <property type="match status" value="1"/>
</dbReference>